<dbReference type="GO" id="GO:0055085">
    <property type="term" value="P:transmembrane transport"/>
    <property type="evidence" value="ECO:0007669"/>
    <property type="project" value="InterPro"/>
</dbReference>
<feature type="transmembrane region" description="Helical" evidence="13">
    <location>
        <begin position="1111"/>
        <end position="1133"/>
    </location>
</feature>
<keyword evidence="6" id="KW-0575">Peroxidase</keyword>
<dbReference type="PRINTS" id="PR00457">
    <property type="entry name" value="ANPEROXIDASE"/>
</dbReference>
<sequence length="1558" mass="174966">MLLLLATLFVLWDVCPLSAQGDPFSEQKQQFDLQQQQLRQQLQDLQRQWQVAQGVDLQTSIQLQQQDLFRMIQESQKQQQEQALPKPQQLPPIQQQPSPIPQQPSIPQQPPQIPQQPPPIPQQPPPIPQQTPQIPQQPSPIPQQPQIPQQPSPVPQPLSIPQEQPSQPQQQPTKPQQQPPITRQPPQQQASTFLPLQDIVFDGQPARELPSPPCATLKGEAGLCRPLVKCITFYAELPELRRQPCTLQGQELGVCCPLRKRESSVVAGLDRPNNGVLRTPIPPPVVIPPLTPQQLNNAASLALERIRQLEQFVSALFANNVVVQSGSPAAWHQEFFQSTNATLEQGALAQKNVEASVSLLNQFNLTADQGTFALPTFSILNTVIADTCPPSANCQPTRYRSADGACNNLLHDRWGKTGAALQRILPPKYGDGVNTPRSTANNGELLPSARVVSVQFTTDADAPHENYTLLLMQWGQFLDHDLTHTPISRGQSGSGLSCCRNGDVVSQELRHPDCFPIILPKDDHIFAKLGEHCMEFVRSLPAPRPECNFGPREQVIRDWQLDILDSNLRDRANGAQTESLEMFLLPSSQCYLYPLFCITQATWMASNIYGSTRGGQREIREFTGGRLKVQNVRGKSLLPQNEDECVDDTQTFACFKAGDSRVNEQVDLAVMHTLWMREHNRVATQLATLHPNWEDETLFQEARRIVVGEIQHITYNEFLPLILESLDERFSRINPHKVYLPSGRDYMDRFDLTPKESGYSRLYDDTLNAGITNVFSTAAFRFGHTLVQGHIKAFSRFGSVRDSVMMHKSHFSPFALYKEGAFDDYLRGLSTQTCQRFDRFFSNELTDHLFQGDLDFGLDLVALNIQRARDHGLPPYNDWREVCGLPRASSWDSLLDVMDPKSLDSLKSLYGSVDEVDLFVAAVAEKPLEGALLGQTFVCLVGDQFARLRRGDRFFYEESDQQSSFTPGPFVKNVPRVIQAHRLYFFVPAQLEQLRKSSLARVMCDNSDDIVVMQPLAFFQASYVALESISGFSGPSSHSLIIQTLEECASLQARDYELGYQWIPSHWPEFLDPKVPSSIPGASRFNLKQSLVDLDNADTAKPLLSGLGDSWLFRLSLNLLGYATILVPGFLILKYVRRTNYLEKTAPSCFPNLVRLCLSGPDPLLGMDGAPLGGPATQNQSHSSLKQGSLLMFCFLGLQLTYLTWGLLQEKIMTQEYETSEGVKGYFRDSQFLVFVNRILAFALSGAYILCVRQPRHMAPLYKYVYCSFSNIMSSWCQYEALKYVSFPTQVELEEVNPHLRGGRVENHLGKTTPSSPDRDSNLDLPVLSSRAQHDKRVLAKASKIIPVMLMGKLVSRKKYDYYEYITAVLISVGMTFFMLGSSNQEKETGVTTFSGLVLLGSYMLFDSFTSNWQGELFTQYSMSSVQMMCGVNLFSCLFTTVSLLQQGGFYHSLNFMIQFPKFMLDCVILSLCSACGQLFIFYTIATFGPVVFVIIMTIRQLLAILLSCLIYHHYISAMGIAGVIIVFVAVFLRIYCNQRLKAIKGRRIMSQVGSGKV</sequence>
<evidence type="ECO:0000256" key="7">
    <source>
        <dbReference type="ARBA" id="ARBA00022692"/>
    </source>
</evidence>
<evidence type="ECO:0000313" key="15">
    <source>
        <dbReference type="EMBL" id="CAD7399689.1"/>
    </source>
</evidence>
<keyword evidence="14" id="KW-0732">Signal</keyword>
<feature type="compositionally biased region" description="Low complexity" evidence="12">
    <location>
        <begin position="74"/>
        <end position="97"/>
    </location>
</feature>
<feature type="region of interest" description="Disordered" evidence="12">
    <location>
        <begin position="1303"/>
        <end position="1322"/>
    </location>
</feature>
<dbReference type="Pfam" id="PF03098">
    <property type="entry name" value="An_peroxidase"/>
    <property type="match status" value="2"/>
</dbReference>
<organism evidence="15">
    <name type="scientific">Timema cristinae</name>
    <name type="common">Walking stick</name>
    <dbReference type="NCBI Taxonomy" id="61476"/>
    <lineage>
        <taxon>Eukaryota</taxon>
        <taxon>Metazoa</taxon>
        <taxon>Ecdysozoa</taxon>
        <taxon>Arthropoda</taxon>
        <taxon>Hexapoda</taxon>
        <taxon>Insecta</taxon>
        <taxon>Pterygota</taxon>
        <taxon>Neoptera</taxon>
        <taxon>Polyneoptera</taxon>
        <taxon>Phasmatodea</taxon>
        <taxon>Timematodea</taxon>
        <taxon>Timematoidea</taxon>
        <taxon>Timematidae</taxon>
        <taxon>Timema</taxon>
    </lineage>
</organism>
<evidence type="ECO:0000256" key="10">
    <source>
        <dbReference type="ARBA" id="ARBA00023180"/>
    </source>
</evidence>
<dbReference type="GO" id="GO:0012505">
    <property type="term" value="C:endomembrane system"/>
    <property type="evidence" value="ECO:0007669"/>
    <property type="project" value="UniProtKB-ARBA"/>
</dbReference>
<comment type="subcellular location">
    <subcellularLocation>
        <location evidence="1">Membrane</location>
        <topology evidence="1">Multi-pass membrane protein</topology>
    </subcellularLocation>
    <subcellularLocation>
        <location evidence="2">Secreted</location>
    </subcellularLocation>
</comment>
<feature type="binding site" description="axial binding residue" evidence="11">
    <location>
        <position position="784"/>
    </location>
    <ligand>
        <name>heme b</name>
        <dbReference type="ChEBI" id="CHEBI:60344"/>
    </ligand>
    <ligandPart>
        <name>Fe</name>
        <dbReference type="ChEBI" id="CHEBI:18248"/>
    </ligandPart>
</feature>
<evidence type="ECO:0000256" key="14">
    <source>
        <dbReference type="SAM" id="SignalP"/>
    </source>
</evidence>
<feature type="transmembrane region" description="Helical" evidence="13">
    <location>
        <begin position="1362"/>
        <end position="1382"/>
    </location>
</feature>
<dbReference type="InterPro" id="IPR010255">
    <property type="entry name" value="Haem_peroxidase_sf"/>
</dbReference>
<feature type="signal peptide" evidence="14">
    <location>
        <begin position="1"/>
        <end position="19"/>
    </location>
</feature>
<keyword evidence="6" id="KW-0560">Oxidoreductase</keyword>
<keyword evidence="10" id="KW-0325">Glycoprotein</keyword>
<keyword evidence="5" id="KW-0964">Secreted</keyword>
<dbReference type="CDD" id="cd09823">
    <property type="entry name" value="peroxinectin_like"/>
    <property type="match status" value="1"/>
</dbReference>
<feature type="transmembrane region" description="Helical" evidence="13">
    <location>
        <begin position="1232"/>
        <end position="1251"/>
    </location>
</feature>
<dbReference type="InterPro" id="IPR019791">
    <property type="entry name" value="Haem_peroxidase_animal"/>
</dbReference>
<keyword evidence="11" id="KW-0479">Metal-binding</keyword>
<gene>
    <name evidence="15" type="ORF">TCEB3V08_LOCUS5138</name>
</gene>
<evidence type="ECO:0000256" key="1">
    <source>
        <dbReference type="ARBA" id="ARBA00004141"/>
    </source>
</evidence>
<feature type="transmembrane region" description="Helical" evidence="13">
    <location>
        <begin position="1190"/>
        <end position="1208"/>
    </location>
</feature>
<comment type="similarity">
    <text evidence="3">Belongs to the nucleotide-sugar transporter family. SLC35B subfamily.</text>
</comment>
<keyword evidence="11" id="KW-0349">Heme</keyword>
<dbReference type="SUPFAM" id="SSF48113">
    <property type="entry name" value="Heme-dependent peroxidases"/>
    <property type="match status" value="1"/>
</dbReference>
<evidence type="ECO:0000256" key="5">
    <source>
        <dbReference type="ARBA" id="ARBA00022525"/>
    </source>
</evidence>
<name>A0A7R9CNC3_TIMCR</name>
<evidence type="ECO:0008006" key="16">
    <source>
        <dbReference type="Google" id="ProtNLM"/>
    </source>
</evidence>
<dbReference type="SUPFAM" id="SSF103481">
    <property type="entry name" value="Multidrug resistance efflux transporter EmrE"/>
    <property type="match status" value="1"/>
</dbReference>
<dbReference type="GO" id="GO:0016020">
    <property type="term" value="C:membrane"/>
    <property type="evidence" value="ECO:0007669"/>
    <property type="project" value="UniProtKB-SubCell"/>
</dbReference>
<accession>A0A7R9CNC3</accession>
<dbReference type="GO" id="GO:0004601">
    <property type="term" value="F:peroxidase activity"/>
    <property type="evidence" value="ECO:0007669"/>
    <property type="project" value="UniProtKB-KW"/>
</dbReference>
<dbReference type="InterPro" id="IPR037120">
    <property type="entry name" value="Haem_peroxidase_sf_animal"/>
</dbReference>
<protein>
    <recommendedName>
        <fullName evidence="16">Chorion peroxidase</fullName>
    </recommendedName>
</protein>
<feature type="chain" id="PRO_5031259718" description="Chorion peroxidase" evidence="14">
    <location>
        <begin position="20"/>
        <end position="1558"/>
    </location>
</feature>
<dbReference type="EMBL" id="OC317903">
    <property type="protein sequence ID" value="CAD7399689.1"/>
    <property type="molecule type" value="Genomic_DNA"/>
</dbReference>
<evidence type="ECO:0000256" key="13">
    <source>
        <dbReference type="SAM" id="Phobius"/>
    </source>
</evidence>
<keyword evidence="8 13" id="KW-1133">Transmembrane helix</keyword>
<keyword evidence="11" id="KW-0408">Iron</keyword>
<dbReference type="PANTHER" id="PTHR11475:SF4">
    <property type="entry name" value="CHORION PEROXIDASE"/>
    <property type="match status" value="1"/>
</dbReference>
<dbReference type="GO" id="GO:0020037">
    <property type="term" value="F:heme binding"/>
    <property type="evidence" value="ECO:0007669"/>
    <property type="project" value="InterPro"/>
</dbReference>
<evidence type="ECO:0000256" key="4">
    <source>
        <dbReference type="ARBA" id="ARBA00022448"/>
    </source>
</evidence>
<feature type="transmembrane region" description="Helical" evidence="13">
    <location>
        <begin position="1518"/>
        <end position="1536"/>
    </location>
</feature>
<keyword evidence="4" id="KW-0813">Transport</keyword>
<evidence type="ECO:0000256" key="8">
    <source>
        <dbReference type="ARBA" id="ARBA00022989"/>
    </source>
</evidence>
<evidence type="ECO:0000256" key="2">
    <source>
        <dbReference type="ARBA" id="ARBA00004613"/>
    </source>
</evidence>
<dbReference type="Gene3D" id="1.10.640.10">
    <property type="entry name" value="Haem peroxidase domain superfamily, animal type"/>
    <property type="match status" value="1"/>
</dbReference>
<dbReference type="InterPro" id="IPR037185">
    <property type="entry name" value="EmrE-like"/>
</dbReference>
<reference evidence="15" key="1">
    <citation type="submission" date="2020-11" db="EMBL/GenBank/DDBJ databases">
        <authorList>
            <person name="Tran Van P."/>
        </authorList>
    </citation>
    <scope>NUCLEOTIDE SEQUENCE</scope>
</reference>
<dbReference type="GO" id="GO:0005576">
    <property type="term" value="C:extracellular region"/>
    <property type="evidence" value="ECO:0007669"/>
    <property type="project" value="UniProtKB-SubCell"/>
</dbReference>
<evidence type="ECO:0000256" key="3">
    <source>
        <dbReference type="ARBA" id="ARBA00010694"/>
    </source>
</evidence>
<feature type="region of interest" description="Disordered" evidence="12">
    <location>
        <begin position="74"/>
        <end position="189"/>
    </location>
</feature>
<evidence type="ECO:0000256" key="12">
    <source>
        <dbReference type="SAM" id="MobiDB-lite"/>
    </source>
</evidence>
<feature type="compositionally biased region" description="Pro residues" evidence="12">
    <location>
        <begin position="98"/>
        <end position="158"/>
    </location>
</feature>
<dbReference type="GO" id="GO:0006979">
    <property type="term" value="P:response to oxidative stress"/>
    <property type="evidence" value="ECO:0007669"/>
    <property type="project" value="InterPro"/>
</dbReference>
<dbReference type="PANTHER" id="PTHR11475">
    <property type="entry name" value="OXIDASE/PEROXIDASE"/>
    <property type="match status" value="1"/>
</dbReference>
<feature type="compositionally biased region" description="Low complexity" evidence="12">
    <location>
        <begin position="159"/>
        <end position="189"/>
    </location>
</feature>
<keyword evidence="7 13" id="KW-0812">Transmembrane</keyword>
<evidence type="ECO:0000256" key="6">
    <source>
        <dbReference type="ARBA" id="ARBA00022559"/>
    </source>
</evidence>
<dbReference type="InterPro" id="IPR013657">
    <property type="entry name" value="SCL35B1-4/HUT1"/>
</dbReference>
<evidence type="ECO:0000256" key="9">
    <source>
        <dbReference type="ARBA" id="ARBA00023136"/>
    </source>
</evidence>
<proteinExistence type="inferred from homology"/>
<dbReference type="PROSITE" id="PS50292">
    <property type="entry name" value="PEROXIDASE_3"/>
    <property type="match status" value="1"/>
</dbReference>
<feature type="transmembrane region" description="Helical" evidence="13">
    <location>
        <begin position="1389"/>
        <end position="1406"/>
    </location>
</feature>
<keyword evidence="9 13" id="KW-0472">Membrane</keyword>
<evidence type="ECO:0000256" key="11">
    <source>
        <dbReference type="PIRSR" id="PIRSR619791-2"/>
    </source>
</evidence>
<dbReference type="GO" id="GO:0046872">
    <property type="term" value="F:metal ion binding"/>
    <property type="evidence" value="ECO:0007669"/>
    <property type="project" value="UniProtKB-KW"/>
</dbReference>
<dbReference type="Pfam" id="PF08449">
    <property type="entry name" value="UAA"/>
    <property type="match status" value="2"/>
</dbReference>